<evidence type="ECO:0000313" key="3">
    <source>
        <dbReference type="Proteomes" id="UP000013893"/>
    </source>
</evidence>
<evidence type="ECO:0008006" key="4">
    <source>
        <dbReference type="Google" id="ProtNLM"/>
    </source>
</evidence>
<name>R4PNK7_9BACT</name>
<dbReference type="HOGENOM" id="CLU_908167_0_0_0"/>
<sequence>MSKDTIVVNGVLYDKHTGIRLRETMPASHHQHHASAVHTPAQHSRTLNRRYIASPTVKSNSTPKKVRIQDGNSQHTISRFASQHHPKAPVVVHDIAPTAHPLLSATETRLSAKKLPVYTVKPSQVIKQEAIAAATAAMQPAHTKKPVKPVKQSSRTRRVVSVLSGSLALLLLGAYVTYLNMPSLSTRVAAAQAGINATYPGYQPSGYSLSGPVAYQEGTVSMKFAANAGPQSYTITQSRSDWDSSAVLENYVREKAGSDYTISTTGGLTIYSYNAGAAWVNGGILYTITGDAPLSADQIEHVATSL</sequence>
<dbReference type="RefSeq" id="WP_015642014.1">
    <property type="nucleotide sequence ID" value="NC_021219.1"/>
</dbReference>
<dbReference type="EMBL" id="CP005957">
    <property type="protein sequence ID" value="AGL62564.1"/>
    <property type="molecule type" value="Genomic_DNA"/>
</dbReference>
<evidence type="ECO:0000256" key="1">
    <source>
        <dbReference type="SAM" id="Phobius"/>
    </source>
</evidence>
<dbReference type="AlphaFoldDB" id="R4PNK7"/>
<keyword evidence="1" id="KW-0812">Transmembrane</keyword>
<proteinExistence type="predicted"/>
<keyword evidence="3" id="KW-1185">Reference proteome</keyword>
<keyword evidence="1" id="KW-0472">Membrane</keyword>
<organism evidence="2 3">
    <name type="scientific">Candidatus Saccharimonas aalborgensis</name>
    <dbReference type="NCBI Taxonomy" id="1332188"/>
    <lineage>
        <taxon>Bacteria</taxon>
        <taxon>Candidatus Saccharimonadota</taxon>
        <taxon>Candidatus Saccharimonadia</taxon>
        <taxon>Candidatus Saccharimonadales</taxon>
        <taxon>Candidatus Saccharimonadaceae</taxon>
        <taxon>Candidatus Saccharimonas</taxon>
    </lineage>
</organism>
<feature type="transmembrane region" description="Helical" evidence="1">
    <location>
        <begin position="159"/>
        <end position="178"/>
    </location>
</feature>
<protein>
    <recommendedName>
        <fullName evidence="4">DUF4367 domain-containing protein</fullName>
    </recommendedName>
</protein>
<dbReference type="Proteomes" id="UP000013893">
    <property type="component" value="Chromosome"/>
</dbReference>
<evidence type="ECO:0000313" key="2">
    <source>
        <dbReference type="EMBL" id="AGL62564.1"/>
    </source>
</evidence>
<gene>
    <name evidence="2" type="ORF">L336_0862</name>
</gene>
<dbReference type="KEGG" id="saal:L336_0862"/>
<dbReference type="STRING" id="1332188.L336_0862"/>
<reference evidence="2 3" key="1">
    <citation type="journal article" date="2013" name="Nat. Biotechnol.">
        <title>Genome sequences of rare, uncultured bacteria obtained by differential coverage binning of multiple metagenomes.</title>
        <authorList>
            <person name="Albertsen M."/>
            <person name="Hugenholtz P."/>
            <person name="Skarshewski A."/>
            <person name="Nielsen K.L."/>
            <person name="Tyson G.W."/>
            <person name="Nielsen P.H."/>
        </authorList>
    </citation>
    <scope>NUCLEOTIDE SEQUENCE [LARGE SCALE GENOMIC DNA]</scope>
    <source>
        <strain evidence="2">TM71</strain>
    </source>
</reference>
<accession>R4PNK7</accession>
<dbReference type="OrthoDB" id="9811114at2"/>
<keyword evidence="1" id="KW-1133">Transmembrane helix</keyword>